<dbReference type="PANTHER" id="PTHR44196:SF2">
    <property type="entry name" value="SHORT-CHAIN DEHYDROGENASE-RELATED"/>
    <property type="match status" value="1"/>
</dbReference>
<dbReference type="InterPro" id="IPR036291">
    <property type="entry name" value="NAD(P)-bd_dom_sf"/>
</dbReference>
<evidence type="ECO:0000256" key="3">
    <source>
        <dbReference type="RuleBase" id="RU000363"/>
    </source>
</evidence>
<reference evidence="4 5" key="1">
    <citation type="submission" date="2019-06" db="EMBL/GenBank/DDBJ databases">
        <authorList>
            <person name="Livingstone P."/>
            <person name="Whitworth D."/>
        </authorList>
    </citation>
    <scope>NUCLEOTIDE SEQUENCE [LARGE SCALE GENOMIC DNA]</scope>
    <source>
        <strain evidence="4 5">AM401</strain>
    </source>
</reference>
<dbReference type="Gene3D" id="3.40.50.720">
    <property type="entry name" value="NAD(P)-binding Rossmann-like Domain"/>
    <property type="match status" value="1"/>
</dbReference>
<proteinExistence type="inferred from homology"/>
<gene>
    <name evidence="4" type="ORF">FJV41_34010</name>
</gene>
<sequence>MHIASTSPAVSPAPTSGPFPYQGRRALITGASSGIGEAFARLLAARNMNLVLVARSEDKLRVLAAELMKQHAVQVEVLSMDLSHEGSARQLHGQCRERGLHVDLLINNAGFATHGAFEAVPLARQHEQVMLNVTALVDATHLFLPDMVARGLGGVLNVASIAGYQPLPYMAIYGATKAFVLSFTEALWAENRERGVRVLALCPGPVETSFFDVVGTRQVAVGPTATAEQVALAGLRGLEQGRPSLIAGWRNWFQANMPRFAPRAFTVRVAAGMLKPRDVAALPARSV</sequence>
<organism evidence="4 5">
    <name type="scientific">Myxococcus llanfairpwllgwyngyllgogerychwyrndrobwllllantysiliogogogochensis</name>
    <dbReference type="NCBI Taxonomy" id="2590453"/>
    <lineage>
        <taxon>Bacteria</taxon>
        <taxon>Pseudomonadati</taxon>
        <taxon>Myxococcota</taxon>
        <taxon>Myxococcia</taxon>
        <taxon>Myxococcales</taxon>
        <taxon>Cystobacterineae</taxon>
        <taxon>Myxococcaceae</taxon>
        <taxon>Myxococcus</taxon>
    </lineage>
</organism>
<keyword evidence="5" id="KW-1185">Reference proteome</keyword>
<dbReference type="Pfam" id="PF00106">
    <property type="entry name" value="adh_short"/>
    <property type="match status" value="1"/>
</dbReference>
<name>A0A540WR45_9BACT</name>
<dbReference type="GO" id="GO:0016491">
    <property type="term" value="F:oxidoreductase activity"/>
    <property type="evidence" value="ECO:0007669"/>
    <property type="project" value="UniProtKB-KW"/>
</dbReference>
<dbReference type="RefSeq" id="WP_141646763.1">
    <property type="nucleotide sequence ID" value="NZ_VIFM01000186.1"/>
</dbReference>
<evidence type="ECO:0000256" key="2">
    <source>
        <dbReference type="ARBA" id="ARBA00023002"/>
    </source>
</evidence>
<accession>A0A540WR45</accession>
<evidence type="ECO:0000256" key="1">
    <source>
        <dbReference type="ARBA" id="ARBA00006484"/>
    </source>
</evidence>
<dbReference type="InterPro" id="IPR002347">
    <property type="entry name" value="SDR_fam"/>
</dbReference>
<comment type="caution">
    <text evidence="4">The sequence shown here is derived from an EMBL/GenBank/DDBJ whole genome shotgun (WGS) entry which is preliminary data.</text>
</comment>
<dbReference type="AlphaFoldDB" id="A0A540WR45"/>
<dbReference type="PRINTS" id="PR00080">
    <property type="entry name" value="SDRFAMILY"/>
</dbReference>
<dbReference type="Proteomes" id="UP000315369">
    <property type="component" value="Unassembled WGS sequence"/>
</dbReference>
<dbReference type="PRINTS" id="PR00081">
    <property type="entry name" value="GDHRDH"/>
</dbReference>
<evidence type="ECO:0000313" key="5">
    <source>
        <dbReference type="Proteomes" id="UP000315369"/>
    </source>
</evidence>
<dbReference type="GO" id="GO:0016020">
    <property type="term" value="C:membrane"/>
    <property type="evidence" value="ECO:0007669"/>
    <property type="project" value="TreeGrafter"/>
</dbReference>
<evidence type="ECO:0000313" key="4">
    <source>
        <dbReference type="EMBL" id="TQF11479.1"/>
    </source>
</evidence>
<dbReference type="EMBL" id="VIFM01000186">
    <property type="protein sequence ID" value="TQF11479.1"/>
    <property type="molecule type" value="Genomic_DNA"/>
</dbReference>
<dbReference type="PANTHER" id="PTHR44196">
    <property type="entry name" value="DEHYDROGENASE/REDUCTASE SDR FAMILY MEMBER 7B"/>
    <property type="match status" value="1"/>
</dbReference>
<keyword evidence="2" id="KW-0560">Oxidoreductase</keyword>
<dbReference type="PIRSF" id="PIRSF000126">
    <property type="entry name" value="11-beta-HSD1"/>
    <property type="match status" value="1"/>
</dbReference>
<dbReference type="OrthoDB" id="9789083at2"/>
<protein>
    <submittedName>
        <fullName evidence="4">SDR family oxidoreductase</fullName>
    </submittedName>
</protein>
<comment type="similarity">
    <text evidence="1 3">Belongs to the short-chain dehydrogenases/reductases (SDR) family.</text>
</comment>
<dbReference type="SUPFAM" id="SSF51735">
    <property type="entry name" value="NAD(P)-binding Rossmann-fold domains"/>
    <property type="match status" value="1"/>
</dbReference>